<protein>
    <submittedName>
        <fullName evidence="1">Uncharacterized protein</fullName>
    </submittedName>
</protein>
<gene>
    <name evidence="1" type="ORF">QAD02_002582</name>
</gene>
<name>A0ACC2NK93_9HYME</name>
<proteinExistence type="predicted"/>
<comment type="caution">
    <text evidence="1">The sequence shown here is derived from an EMBL/GenBank/DDBJ whole genome shotgun (WGS) entry which is preliminary data.</text>
</comment>
<sequence length="104" mass="11636">MKFPRLKKLLWAEKWPISSSIPGAAKFRARESRIVMGEEVNPIQIQEAIVDESDSENQGLHNNITSANGRVLRSGLVIQSGELNFIIFIHNKAKLPLPVGIYVL</sequence>
<evidence type="ECO:0000313" key="1">
    <source>
        <dbReference type="EMBL" id="KAJ8671323.1"/>
    </source>
</evidence>
<dbReference type="Proteomes" id="UP001239111">
    <property type="component" value="Chromosome 3"/>
</dbReference>
<organism evidence="1 2">
    <name type="scientific">Eretmocerus hayati</name>
    <dbReference type="NCBI Taxonomy" id="131215"/>
    <lineage>
        <taxon>Eukaryota</taxon>
        <taxon>Metazoa</taxon>
        <taxon>Ecdysozoa</taxon>
        <taxon>Arthropoda</taxon>
        <taxon>Hexapoda</taxon>
        <taxon>Insecta</taxon>
        <taxon>Pterygota</taxon>
        <taxon>Neoptera</taxon>
        <taxon>Endopterygota</taxon>
        <taxon>Hymenoptera</taxon>
        <taxon>Apocrita</taxon>
        <taxon>Proctotrupomorpha</taxon>
        <taxon>Chalcidoidea</taxon>
        <taxon>Aphelinidae</taxon>
        <taxon>Aphelininae</taxon>
        <taxon>Eretmocerus</taxon>
    </lineage>
</organism>
<accession>A0ACC2NK93</accession>
<evidence type="ECO:0000313" key="2">
    <source>
        <dbReference type="Proteomes" id="UP001239111"/>
    </source>
</evidence>
<dbReference type="EMBL" id="CM056743">
    <property type="protein sequence ID" value="KAJ8671323.1"/>
    <property type="molecule type" value="Genomic_DNA"/>
</dbReference>
<keyword evidence="2" id="KW-1185">Reference proteome</keyword>
<reference evidence="1" key="1">
    <citation type="submission" date="2023-04" db="EMBL/GenBank/DDBJ databases">
        <title>A chromosome-level genome assembly of the parasitoid wasp Eretmocerus hayati.</title>
        <authorList>
            <person name="Zhong Y."/>
            <person name="Liu S."/>
            <person name="Liu Y."/>
        </authorList>
    </citation>
    <scope>NUCLEOTIDE SEQUENCE</scope>
    <source>
        <strain evidence="1">ZJU_SS_LIU_2023</strain>
    </source>
</reference>